<dbReference type="Proteomes" id="UP000244623">
    <property type="component" value="Chromosome"/>
</dbReference>
<evidence type="ECO:0000313" key="2">
    <source>
        <dbReference type="Proteomes" id="UP000244623"/>
    </source>
</evidence>
<gene>
    <name evidence="1" type="ORF">BS411_000810</name>
</gene>
<sequence length="55" mass="6181">MDDLILRKRNSPLANLAKLESELNIKICDDFLSFLNNYELDNFSLGNVAFGFGGN</sequence>
<name>A0ACD5IX91_9ENTR</name>
<protein>
    <submittedName>
        <fullName evidence="1">Uncharacterized protein</fullName>
    </submittedName>
</protein>
<accession>A0ACD5IX91</accession>
<dbReference type="EMBL" id="CP187984">
    <property type="protein sequence ID" value="XSF54515.1"/>
    <property type="molecule type" value="Genomic_DNA"/>
</dbReference>
<organism evidence="1 2">
    <name type="scientific">Cronobacter turicensis</name>
    <dbReference type="NCBI Taxonomy" id="413502"/>
    <lineage>
        <taxon>Bacteria</taxon>
        <taxon>Pseudomonadati</taxon>
        <taxon>Pseudomonadota</taxon>
        <taxon>Gammaproteobacteria</taxon>
        <taxon>Enterobacterales</taxon>
        <taxon>Enterobacteriaceae</taxon>
        <taxon>Cronobacter</taxon>
    </lineage>
</organism>
<proteinExistence type="predicted"/>
<evidence type="ECO:0000313" key="1">
    <source>
        <dbReference type="EMBL" id="XSF54515.1"/>
    </source>
</evidence>
<reference evidence="1" key="1">
    <citation type="submission" date="2025-05" db="EMBL/GenBank/DDBJ databases">
        <title>FDA Reference Genome datasets for Cronobacter.</title>
        <authorList>
            <person name="Gopinath G.R."/>
        </authorList>
    </citation>
    <scope>NUCLEOTIDE SEQUENCE</scope>
    <source>
        <strain evidence="1">MOD1-Sh41s</strain>
    </source>
</reference>